<evidence type="ECO:0000256" key="1">
    <source>
        <dbReference type="SAM" id="MobiDB-lite"/>
    </source>
</evidence>
<dbReference type="GO" id="GO:0018996">
    <property type="term" value="P:molting cycle, collagen and cuticulin-based cuticle"/>
    <property type="evidence" value="ECO:0007669"/>
    <property type="project" value="TreeGrafter"/>
</dbReference>
<sequence>MGSGGGRPGSQAHSGLRLAAGGGGRGCSSLTTLTDDRQPSMKSPGHVLSAKIREFFKRTGILVCRHPAPFFWIPVLVTVFSAVGLLRFYEENRIWYLYSPSGAASHYEHAVANEFFNDRGGKFWLEVTVTARDMGNLLRKNYFDEVEALANYLQYNFTTECSVDGRSKCSFAELCSGSSCSENQVVPLFNLIYRNASSRLHPNFRLTFPTMHLYNDEYYVGEHFAGVKIDKKTNVISSVSVVVLYFRTDRQNDEIASTLQRIRYLSTAYFSTGEFYWASFWRRIVLVEGPSRMNIASFSRT</sequence>
<evidence type="ECO:0000313" key="3">
    <source>
        <dbReference type="Proteomes" id="UP001331761"/>
    </source>
</evidence>
<dbReference type="GO" id="GO:0005886">
    <property type="term" value="C:plasma membrane"/>
    <property type="evidence" value="ECO:0007669"/>
    <property type="project" value="TreeGrafter"/>
</dbReference>
<reference evidence="2 3" key="1">
    <citation type="submission" date="2019-10" db="EMBL/GenBank/DDBJ databases">
        <title>Assembly and Annotation for the nematode Trichostrongylus colubriformis.</title>
        <authorList>
            <person name="Martin J."/>
        </authorList>
    </citation>
    <scope>NUCLEOTIDE SEQUENCE [LARGE SCALE GENOMIC DNA]</scope>
    <source>
        <strain evidence="2">G859</strain>
        <tissue evidence="2">Whole worm</tissue>
    </source>
</reference>
<comment type="caution">
    <text evidence="2">The sequence shown here is derived from an EMBL/GenBank/DDBJ whole genome shotgun (WGS) entry which is preliminary data.</text>
</comment>
<dbReference type="Proteomes" id="UP001331761">
    <property type="component" value="Unassembled WGS sequence"/>
</dbReference>
<name>A0AAN8IEF4_TRICO</name>
<dbReference type="AlphaFoldDB" id="A0AAN8IEF4"/>
<proteinExistence type="predicted"/>
<dbReference type="GO" id="GO:0030659">
    <property type="term" value="C:cytoplasmic vesicle membrane"/>
    <property type="evidence" value="ECO:0007669"/>
    <property type="project" value="TreeGrafter"/>
</dbReference>
<evidence type="ECO:0000313" key="2">
    <source>
        <dbReference type="EMBL" id="KAK5966288.1"/>
    </source>
</evidence>
<keyword evidence="3" id="KW-1185">Reference proteome</keyword>
<accession>A0AAN8IEF4</accession>
<dbReference type="GO" id="GO:0006897">
    <property type="term" value="P:endocytosis"/>
    <property type="evidence" value="ECO:0007669"/>
    <property type="project" value="TreeGrafter"/>
</dbReference>
<protein>
    <submittedName>
        <fullName evidence="2">Uncharacterized protein</fullName>
    </submittedName>
</protein>
<feature type="region of interest" description="Disordered" evidence="1">
    <location>
        <begin position="1"/>
        <end position="24"/>
    </location>
</feature>
<dbReference type="EMBL" id="WIXE01023657">
    <property type="protein sequence ID" value="KAK5966288.1"/>
    <property type="molecule type" value="Genomic_DNA"/>
</dbReference>
<organism evidence="2 3">
    <name type="scientific">Trichostrongylus colubriformis</name>
    <name type="common">Black scour worm</name>
    <dbReference type="NCBI Taxonomy" id="6319"/>
    <lineage>
        <taxon>Eukaryota</taxon>
        <taxon>Metazoa</taxon>
        <taxon>Ecdysozoa</taxon>
        <taxon>Nematoda</taxon>
        <taxon>Chromadorea</taxon>
        <taxon>Rhabditida</taxon>
        <taxon>Rhabditina</taxon>
        <taxon>Rhabditomorpha</taxon>
        <taxon>Strongyloidea</taxon>
        <taxon>Trichostrongylidae</taxon>
        <taxon>Trichostrongylus</taxon>
    </lineage>
</organism>
<dbReference type="InterPro" id="IPR051697">
    <property type="entry name" value="Patched_domain-protein"/>
</dbReference>
<dbReference type="PANTHER" id="PTHR10796">
    <property type="entry name" value="PATCHED-RELATED"/>
    <property type="match status" value="1"/>
</dbReference>
<gene>
    <name evidence="2" type="ORF">GCK32_001592</name>
</gene>
<dbReference type="PANTHER" id="PTHR10796:SF87">
    <property type="entry name" value="SSD DOMAIN-CONTAINING PROTEIN"/>
    <property type="match status" value="1"/>
</dbReference>